<dbReference type="Gene3D" id="1.10.10.60">
    <property type="entry name" value="Homeodomain-like"/>
    <property type="match status" value="1"/>
</dbReference>
<keyword evidence="3" id="KW-1185">Reference proteome</keyword>
<dbReference type="Pfam" id="PF00325">
    <property type="entry name" value="Crp"/>
    <property type="match status" value="1"/>
</dbReference>
<accession>A0A4Y5TVC7</accession>
<reference evidence="2 3" key="1">
    <citation type="submission" date="2019-04" db="EMBL/GenBank/DDBJ databases">
        <authorList>
            <person name="Gao M."/>
            <person name="Bai C."/>
            <person name="Tong Y."/>
            <person name="Xu X."/>
        </authorList>
    </citation>
    <scope>NUCLEOTIDE SEQUENCE [LARGE SCALE GENOMIC DNA]</scope>
    <source>
        <strain evidence="2 3">Vibrio alginolyticus VA1</strain>
    </source>
</reference>
<dbReference type="Proteomes" id="UP000318470">
    <property type="component" value="Segment"/>
</dbReference>
<evidence type="ECO:0000313" key="3">
    <source>
        <dbReference type="Proteomes" id="UP000318470"/>
    </source>
</evidence>
<keyword evidence="2" id="KW-0255">Endonuclease</keyword>
<keyword evidence="2" id="KW-0540">Nuclease</keyword>
<keyword evidence="2" id="KW-0378">Hydrolase</keyword>
<protein>
    <submittedName>
        <fullName evidence="2">Putative Hef-like homing endonuclease</fullName>
    </submittedName>
</protein>
<organism evidence="2 3">
    <name type="scientific">Vibrio phage VAP7</name>
    <dbReference type="NCBI Taxonomy" id="2584487"/>
    <lineage>
        <taxon>Viruses</taxon>
        <taxon>Duplodnaviria</taxon>
        <taxon>Heunggongvirae</taxon>
        <taxon>Uroviricota</taxon>
        <taxon>Caudoviricetes</taxon>
        <taxon>Pantevenvirales</taxon>
        <taxon>Ackermannviridae</taxon>
        <taxon>Vapseptimavirus</taxon>
        <taxon>Vapseptimavirus VAP7</taxon>
    </lineage>
</organism>
<dbReference type="GO" id="GO:0004519">
    <property type="term" value="F:endonuclease activity"/>
    <property type="evidence" value="ECO:0007669"/>
    <property type="project" value="UniProtKB-KW"/>
</dbReference>
<dbReference type="InterPro" id="IPR012318">
    <property type="entry name" value="HTH_CRP"/>
</dbReference>
<dbReference type="SUPFAM" id="SSF52980">
    <property type="entry name" value="Restriction endonuclease-like"/>
    <property type="match status" value="1"/>
</dbReference>
<evidence type="ECO:0000259" key="1">
    <source>
        <dbReference type="Pfam" id="PF00325"/>
    </source>
</evidence>
<evidence type="ECO:0000313" key="2">
    <source>
        <dbReference type="EMBL" id="QDB73333.1"/>
    </source>
</evidence>
<proteinExistence type="predicted"/>
<dbReference type="CDD" id="cd22328">
    <property type="entry name" value="Hef-like"/>
    <property type="match status" value="1"/>
</dbReference>
<dbReference type="Gene3D" id="3.40.960.10">
    <property type="entry name" value="VSR Endonuclease"/>
    <property type="match status" value="1"/>
</dbReference>
<dbReference type="GeneID" id="55616170"/>
<sequence>MTKEELTKLYLTEKLTRDDIANLMGCSVSTVKRLISKHGLNKKTVQKHTKPTMETLSGYLSEHGSLTAISKAMTIPVSTLHRWFNEYGLDKNGYDNTKVRDKQLMNELYVVQNKSVREIEEITGSTNVLYWLTKHQIPIRNHRQDEAVSILENPEALRNMYCQPGMTSHKVGQELGVSYGTVLYWLDKHDIEKNNTGSSHETMINTLLDDMGLQYERNLRPGWLNGQELDFYIPNTKLAIEINGCYWHSDKYKSPTYHKDKTDTCRKNGVTLLHFTDHQLNYKFDIVKSIIEHKLDLSERIYARACDLKPVDFNEAQQFLEENHMQGKCVASHNIGLYYQEQLVSLMTFAVPRFDKQHQYELIRFCNRIGHTVVGGASKMYRHFINSVSDSVISYASLERSHGGVYEALGMNLIGTSKPGYQYIRSDSTEVVSRYQAMKHRLPELLGDKYDPKLSERDNMVKNGWHKVYGCGNLIYSSKEKAQG</sequence>
<dbReference type="RefSeq" id="YP_009845807.1">
    <property type="nucleotide sequence ID" value="NC_048765.1"/>
</dbReference>
<feature type="domain" description="HTH crp-type" evidence="1">
    <location>
        <begin position="14"/>
        <end position="37"/>
    </location>
</feature>
<dbReference type="GO" id="GO:0006355">
    <property type="term" value="P:regulation of DNA-templated transcription"/>
    <property type="evidence" value="ECO:0007669"/>
    <property type="project" value="InterPro"/>
</dbReference>
<dbReference type="GO" id="GO:0003677">
    <property type="term" value="F:DNA binding"/>
    <property type="evidence" value="ECO:0007669"/>
    <property type="project" value="InterPro"/>
</dbReference>
<dbReference type="KEGG" id="vg:55616170"/>
<dbReference type="EMBL" id="MK795384">
    <property type="protein sequence ID" value="QDB73333.1"/>
    <property type="molecule type" value="Genomic_DNA"/>
</dbReference>
<name>A0A4Y5TVC7_9CAUD</name>
<dbReference type="InterPro" id="IPR011335">
    <property type="entry name" value="Restrct_endonuc-II-like"/>
</dbReference>